<gene>
    <name evidence="2" type="ORF">IAA64_06585</name>
</gene>
<reference evidence="2" key="1">
    <citation type="submission" date="2020-10" db="EMBL/GenBank/DDBJ databases">
        <authorList>
            <person name="Gilroy R."/>
        </authorList>
    </citation>
    <scope>NUCLEOTIDE SEQUENCE</scope>
    <source>
        <strain evidence="2">CHK183-6373</strain>
    </source>
</reference>
<proteinExistence type="predicted"/>
<keyword evidence="1" id="KW-0175">Coiled coil</keyword>
<feature type="coiled-coil region" evidence="1">
    <location>
        <begin position="12"/>
        <end position="39"/>
    </location>
</feature>
<dbReference type="Proteomes" id="UP000886884">
    <property type="component" value="Unassembled WGS sequence"/>
</dbReference>
<evidence type="ECO:0000313" key="3">
    <source>
        <dbReference type="Proteomes" id="UP000886884"/>
    </source>
</evidence>
<dbReference type="AlphaFoldDB" id="A0A9D1P6P1"/>
<accession>A0A9D1P6P1</accession>
<evidence type="ECO:0000313" key="2">
    <source>
        <dbReference type="EMBL" id="HIV27618.1"/>
    </source>
</evidence>
<dbReference type="SUPFAM" id="SSF140453">
    <property type="entry name" value="EsxAB dimer-like"/>
    <property type="match status" value="1"/>
</dbReference>
<dbReference type="Gene3D" id="1.10.287.1060">
    <property type="entry name" value="ESAT-6-like"/>
    <property type="match status" value="1"/>
</dbReference>
<evidence type="ECO:0000256" key="1">
    <source>
        <dbReference type="SAM" id="Coils"/>
    </source>
</evidence>
<dbReference type="EMBL" id="DVOT01000124">
    <property type="protein sequence ID" value="HIV27618.1"/>
    <property type="molecule type" value="Genomic_DNA"/>
</dbReference>
<name>A0A9D1P6P1_9FIRM</name>
<reference evidence="2" key="2">
    <citation type="journal article" date="2021" name="PeerJ">
        <title>Extensive microbial diversity within the chicken gut microbiome revealed by metagenomics and culture.</title>
        <authorList>
            <person name="Gilroy R."/>
            <person name="Ravi A."/>
            <person name="Getino M."/>
            <person name="Pursley I."/>
            <person name="Horton D.L."/>
            <person name="Alikhan N.F."/>
            <person name="Baker D."/>
            <person name="Gharbi K."/>
            <person name="Hall N."/>
            <person name="Watson M."/>
            <person name="Adriaenssens E.M."/>
            <person name="Foster-Nyarko E."/>
            <person name="Jarju S."/>
            <person name="Secka A."/>
            <person name="Antonio M."/>
            <person name="Oren A."/>
            <person name="Chaudhuri R.R."/>
            <person name="La Ragione R."/>
            <person name="Hildebrand F."/>
            <person name="Pallen M.J."/>
        </authorList>
    </citation>
    <scope>NUCLEOTIDE SEQUENCE</scope>
    <source>
        <strain evidence="2">CHK183-6373</strain>
    </source>
</reference>
<dbReference type="InterPro" id="IPR036689">
    <property type="entry name" value="ESAT-6-like_sf"/>
</dbReference>
<protein>
    <submittedName>
        <fullName evidence="2">Uncharacterized protein</fullName>
    </submittedName>
</protein>
<comment type="caution">
    <text evidence="2">The sequence shown here is derived from an EMBL/GenBank/DDBJ whole genome shotgun (WGS) entry which is preliminary data.</text>
</comment>
<organism evidence="2 3">
    <name type="scientific">Candidatus Ornithocaccomicrobium faecavium</name>
    <dbReference type="NCBI Taxonomy" id="2840890"/>
    <lineage>
        <taxon>Bacteria</taxon>
        <taxon>Bacillati</taxon>
        <taxon>Bacillota</taxon>
        <taxon>Clostridia</taxon>
        <taxon>Candidatus Ornithocaccomicrobium</taxon>
    </lineage>
</organism>
<sequence length="108" mass="11933">MADRILVSTPEMEIAIQKYENARSELQDAYSKLDSAKSHLDNCYKGPAYMALCARWASIYMNVRTADNAIDESVNGLRKTISTMETGEQNVSTGFANLDTGKSAPTYL</sequence>